<reference evidence="8 9" key="1">
    <citation type="submission" date="2019-12" db="EMBL/GenBank/DDBJ databases">
        <title>Functional and genomic insights into the Sphingobium yanoikuyae YC-JY1, a bacterium efficiently degrading bisphenol A.</title>
        <authorList>
            <person name="Jia Y."/>
            <person name="Li X."/>
            <person name="Wang J."/>
            <person name="Eltoukhy A."/>
            <person name="Lamraoui I."/>
            <person name="Yan Y."/>
        </authorList>
    </citation>
    <scope>NUCLEOTIDE SEQUENCE [LARGE SCALE GENOMIC DNA]</scope>
    <source>
        <strain evidence="8 9">YC-JY1</strain>
    </source>
</reference>
<dbReference type="InterPro" id="IPR007867">
    <property type="entry name" value="GMC_OxRtase_C"/>
</dbReference>
<organism evidence="8 9">
    <name type="scientific">Sphingobium yanoikuyae</name>
    <name type="common">Sphingomonas yanoikuyae</name>
    <dbReference type="NCBI Taxonomy" id="13690"/>
    <lineage>
        <taxon>Bacteria</taxon>
        <taxon>Pseudomonadati</taxon>
        <taxon>Pseudomonadota</taxon>
        <taxon>Alphaproteobacteria</taxon>
        <taxon>Sphingomonadales</taxon>
        <taxon>Sphingomonadaceae</taxon>
        <taxon>Sphingobium</taxon>
    </lineage>
</organism>
<dbReference type="GO" id="GO:0016614">
    <property type="term" value="F:oxidoreductase activity, acting on CH-OH group of donors"/>
    <property type="evidence" value="ECO:0007669"/>
    <property type="project" value="InterPro"/>
</dbReference>
<dbReference type="InterPro" id="IPR051473">
    <property type="entry name" value="P2Ox-like"/>
</dbReference>
<name>A0A6P1GDW4_SPHYA</name>
<feature type="domain" description="FAD dependent oxidoreductase" evidence="6">
    <location>
        <begin position="17"/>
        <end position="231"/>
    </location>
</feature>
<keyword evidence="5" id="KW-0560">Oxidoreductase</keyword>
<evidence type="ECO:0000259" key="6">
    <source>
        <dbReference type="Pfam" id="PF01266"/>
    </source>
</evidence>
<accession>A0A6P1GDW4</accession>
<dbReference type="Gene3D" id="3.50.50.60">
    <property type="entry name" value="FAD/NAD(P)-binding domain"/>
    <property type="match status" value="2"/>
</dbReference>
<dbReference type="InterPro" id="IPR006076">
    <property type="entry name" value="FAD-dep_OxRdtase"/>
</dbReference>
<comment type="similarity">
    <text evidence="2">Belongs to the GMC oxidoreductase family.</text>
</comment>
<comment type="cofactor">
    <cofactor evidence="1">
        <name>FAD</name>
        <dbReference type="ChEBI" id="CHEBI:57692"/>
    </cofactor>
</comment>
<dbReference type="PANTHER" id="PTHR42784">
    <property type="entry name" value="PYRANOSE 2-OXIDASE"/>
    <property type="match status" value="1"/>
</dbReference>
<proteinExistence type="inferred from homology"/>
<protein>
    <submittedName>
        <fullName evidence="8">FAD-dependent oxidoreductase</fullName>
    </submittedName>
</protein>
<evidence type="ECO:0000256" key="3">
    <source>
        <dbReference type="ARBA" id="ARBA00022630"/>
    </source>
</evidence>
<sequence>MHHGLDAIAGKGLFTEVCVIGAGAAGITIARKLLDSGIEVVLLESGMDYDADIAALNEGENVGLDYYRLQDSRLRFFGGTTAIWGGRCAELDAIDFEKRPWVEHSGWPISKAQMRPYYREAREILGLRETQPSTADLIEAGVVMPDFKPDRIRSLLWTFDEKHGRFSFDNCRDLRDHPRCRIITHATVREIVAAANARSIDHLDVRNLAGHRITVKARHYVLATGGIENARLLLASRSVMPTGLGNGQDWVGRCFMEHPHARGGRVVSGRSWMLLNAFAKRHEVDGQSVAALLAPGIELQKEQGLLNTSLTIVGRRPPHRRESYAMRSYARLKHDVAPDRRGRKLWLAVKKTAHRVLRYSEPARPWALHKAGMLDIALLVRAEQAPNRESRVMLSHLRDPMGVPISRLDWRSSAIDTRSVSGLVHALDTELQRLNLGAAEAAPWLEGGDWQFDPLVSAHPIGGYHHMGTTRMSDTPRDGVADSHGRVHGIANLFIAGSSLFPTSGWANPTLTIVALACRTAEEIAASLRHRPMARSREIPRYDGNSYVVAESGQGDQPCHLKSGE</sequence>
<dbReference type="RefSeq" id="WP_159365957.1">
    <property type="nucleotide sequence ID" value="NZ_CP047218.1"/>
</dbReference>
<evidence type="ECO:0000313" key="8">
    <source>
        <dbReference type="EMBL" id="QHD66685.1"/>
    </source>
</evidence>
<keyword evidence="3" id="KW-0285">Flavoprotein</keyword>
<feature type="domain" description="Glucose-methanol-choline oxidoreductase C-terminal" evidence="7">
    <location>
        <begin position="386"/>
        <end position="517"/>
    </location>
</feature>
<keyword evidence="4" id="KW-0274">FAD</keyword>
<evidence type="ECO:0000256" key="4">
    <source>
        <dbReference type="ARBA" id="ARBA00022827"/>
    </source>
</evidence>
<dbReference type="PANTHER" id="PTHR42784:SF1">
    <property type="entry name" value="PYRANOSE 2-OXIDASE"/>
    <property type="match status" value="1"/>
</dbReference>
<dbReference type="EMBL" id="CP047218">
    <property type="protein sequence ID" value="QHD66685.1"/>
    <property type="molecule type" value="Genomic_DNA"/>
</dbReference>
<evidence type="ECO:0000256" key="1">
    <source>
        <dbReference type="ARBA" id="ARBA00001974"/>
    </source>
</evidence>
<dbReference type="SUPFAM" id="SSF51905">
    <property type="entry name" value="FAD/NAD(P)-binding domain"/>
    <property type="match status" value="1"/>
</dbReference>
<dbReference type="Proteomes" id="UP000464086">
    <property type="component" value="Chromosome"/>
</dbReference>
<dbReference type="AlphaFoldDB" id="A0A6P1GDW4"/>
<gene>
    <name evidence="8" type="ORF">GS397_06180</name>
</gene>
<dbReference type="InterPro" id="IPR036188">
    <property type="entry name" value="FAD/NAD-bd_sf"/>
</dbReference>
<dbReference type="Pfam" id="PF01266">
    <property type="entry name" value="DAO"/>
    <property type="match status" value="1"/>
</dbReference>
<evidence type="ECO:0000313" key="9">
    <source>
        <dbReference type="Proteomes" id="UP000464086"/>
    </source>
</evidence>
<evidence type="ECO:0000256" key="2">
    <source>
        <dbReference type="ARBA" id="ARBA00010790"/>
    </source>
</evidence>
<evidence type="ECO:0000256" key="5">
    <source>
        <dbReference type="ARBA" id="ARBA00023002"/>
    </source>
</evidence>
<dbReference type="Pfam" id="PF05199">
    <property type="entry name" value="GMC_oxred_C"/>
    <property type="match status" value="1"/>
</dbReference>
<evidence type="ECO:0000259" key="7">
    <source>
        <dbReference type="Pfam" id="PF05199"/>
    </source>
</evidence>